<evidence type="ECO:0000256" key="2">
    <source>
        <dbReference type="ARBA" id="ARBA00022475"/>
    </source>
</evidence>
<feature type="transmembrane region" description="Helical" evidence="7">
    <location>
        <begin position="242"/>
        <end position="267"/>
    </location>
</feature>
<sequence>MNLQAIWSLFQETFKEWSEDKASRLAAALAYYTIFSIAPLLIIVIAIAGAVYGEEAARGEIVRQIQGLVGPDGAEFIQTAIQNANKPQTGVMASVISLVVLLLGATGLFTELQDSLNTIWEVKPKPGRGVTNIIRLRFLSFAMVLGIGFLLLVSLVISTALAALATYFSTLVPGVDFLWQIINFIISFAITTFLFGLIFKVLPDVKIAWSDVLVGAILTSFLFSIGRFLLGQYLGNGSFGSTYGAAGSLVVILAWVNYAAQILFFGAEFTQVYSRRHGSGITPTKNAVPLNNKASNDQGANNNNTTQKKQNNNNKQSFSKLISRLIRYFGQPKRLKYRRRNQHF</sequence>
<keyword evidence="4 7" id="KW-1133">Transmembrane helix</keyword>
<reference evidence="8" key="1">
    <citation type="submission" date="2020-10" db="EMBL/GenBank/DDBJ databases">
        <authorList>
            <person name="Castelo-Branco R."/>
            <person name="Eusebio N."/>
            <person name="Adriana R."/>
            <person name="Vieira A."/>
            <person name="Brugerolle De Fraissinette N."/>
            <person name="Rezende De Castro R."/>
            <person name="Schneider M.P."/>
            <person name="Vasconcelos V."/>
            <person name="Leao P.N."/>
        </authorList>
    </citation>
    <scope>NUCLEOTIDE SEQUENCE</scope>
    <source>
        <strain evidence="8">LEGE 12446</strain>
    </source>
</reference>
<name>A0A8J6ZQ08_DESMC</name>
<dbReference type="NCBIfam" id="TIGR00765">
    <property type="entry name" value="yihY_not_rbn"/>
    <property type="match status" value="1"/>
</dbReference>
<dbReference type="Proteomes" id="UP000622533">
    <property type="component" value="Unassembled WGS sequence"/>
</dbReference>
<feature type="transmembrane region" description="Helical" evidence="7">
    <location>
        <begin position="177"/>
        <end position="199"/>
    </location>
</feature>
<keyword evidence="2" id="KW-1003">Cell membrane</keyword>
<comment type="caution">
    <text evidence="8">The sequence shown here is derived from an EMBL/GenBank/DDBJ whole genome shotgun (WGS) entry which is preliminary data.</text>
</comment>
<evidence type="ECO:0000313" key="8">
    <source>
        <dbReference type="EMBL" id="MBE9025239.1"/>
    </source>
</evidence>
<feature type="transmembrane region" description="Helical" evidence="7">
    <location>
        <begin position="138"/>
        <end position="165"/>
    </location>
</feature>
<evidence type="ECO:0000256" key="6">
    <source>
        <dbReference type="SAM" id="MobiDB-lite"/>
    </source>
</evidence>
<feature type="transmembrane region" description="Helical" evidence="7">
    <location>
        <begin position="211"/>
        <end position="230"/>
    </location>
</feature>
<dbReference type="PIRSF" id="PIRSF035875">
    <property type="entry name" value="RNase_BN"/>
    <property type="match status" value="1"/>
</dbReference>
<keyword evidence="3 7" id="KW-0812">Transmembrane</keyword>
<accession>A0A8J6ZQ08</accession>
<feature type="compositionally biased region" description="Low complexity" evidence="6">
    <location>
        <begin position="301"/>
        <end position="314"/>
    </location>
</feature>
<feature type="transmembrane region" description="Helical" evidence="7">
    <location>
        <begin position="29"/>
        <end position="52"/>
    </location>
</feature>
<dbReference type="GO" id="GO:0005886">
    <property type="term" value="C:plasma membrane"/>
    <property type="evidence" value="ECO:0007669"/>
    <property type="project" value="UniProtKB-SubCell"/>
</dbReference>
<dbReference type="PANTHER" id="PTHR30213:SF1">
    <property type="entry name" value="INNER MEMBRANE PROTEIN YHJD"/>
    <property type="match status" value="1"/>
</dbReference>
<dbReference type="AlphaFoldDB" id="A0A8J6ZQ08"/>
<evidence type="ECO:0000256" key="7">
    <source>
        <dbReference type="SAM" id="Phobius"/>
    </source>
</evidence>
<comment type="subcellular location">
    <subcellularLocation>
        <location evidence="1">Cell membrane</location>
        <topology evidence="1">Multi-pass membrane protein</topology>
    </subcellularLocation>
</comment>
<evidence type="ECO:0000256" key="3">
    <source>
        <dbReference type="ARBA" id="ARBA00022692"/>
    </source>
</evidence>
<feature type="region of interest" description="Disordered" evidence="6">
    <location>
        <begin position="283"/>
        <end position="314"/>
    </location>
</feature>
<evidence type="ECO:0000256" key="1">
    <source>
        <dbReference type="ARBA" id="ARBA00004651"/>
    </source>
</evidence>
<keyword evidence="5 7" id="KW-0472">Membrane</keyword>
<keyword evidence="9" id="KW-1185">Reference proteome</keyword>
<proteinExistence type="predicted"/>
<evidence type="ECO:0000256" key="4">
    <source>
        <dbReference type="ARBA" id="ARBA00022989"/>
    </source>
</evidence>
<evidence type="ECO:0000313" key="9">
    <source>
        <dbReference type="Proteomes" id="UP000622533"/>
    </source>
</evidence>
<dbReference type="InterPro" id="IPR017039">
    <property type="entry name" value="Virul_fac_BrkB"/>
</dbReference>
<gene>
    <name evidence="8" type="ORF">IQ276_23300</name>
</gene>
<dbReference type="RefSeq" id="WP_193920137.1">
    <property type="nucleotide sequence ID" value="NZ_JADEXS020000001.1"/>
</dbReference>
<dbReference type="Pfam" id="PF03631">
    <property type="entry name" value="Virul_fac_BrkB"/>
    <property type="match status" value="1"/>
</dbReference>
<protein>
    <submittedName>
        <fullName evidence="8">YihY/virulence factor BrkB family protein</fullName>
    </submittedName>
</protein>
<dbReference type="EMBL" id="JADEXS010000381">
    <property type="protein sequence ID" value="MBE9025239.1"/>
    <property type="molecule type" value="Genomic_DNA"/>
</dbReference>
<organism evidence="8 9">
    <name type="scientific">Desmonostoc muscorum LEGE 12446</name>
    <dbReference type="NCBI Taxonomy" id="1828758"/>
    <lineage>
        <taxon>Bacteria</taxon>
        <taxon>Bacillati</taxon>
        <taxon>Cyanobacteriota</taxon>
        <taxon>Cyanophyceae</taxon>
        <taxon>Nostocales</taxon>
        <taxon>Nostocaceae</taxon>
        <taxon>Desmonostoc</taxon>
    </lineage>
</organism>
<dbReference type="PANTHER" id="PTHR30213">
    <property type="entry name" value="INNER MEMBRANE PROTEIN YHJD"/>
    <property type="match status" value="1"/>
</dbReference>
<evidence type="ECO:0000256" key="5">
    <source>
        <dbReference type="ARBA" id="ARBA00023136"/>
    </source>
</evidence>
<feature type="transmembrane region" description="Helical" evidence="7">
    <location>
        <begin position="91"/>
        <end position="110"/>
    </location>
</feature>